<dbReference type="EMBL" id="CAVMJV010000018">
    <property type="protein sequence ID" value="CAK5061193.1"/>
    <property type="molecule type" value="Genomic_DNA"/>
</dbReference>
<protein>
    <submittedName>
        <fullName evidence="1">Uncharacterized protein</fullName>
    </submittedName>
</protein>
<accession>A0ACB0YSS2</accession>
<comment type="caution">
    <text evidence="1">The sequence shown here is derived from an EMBL/GenBank/DDBJ whole genome shotgun (WGS) entry which is preliminary data.</text>
</comment>
<proteinExistence type="predicted"/>
<evidence type="ECO:0000313" key="1">
    <source>
        <dbReference type="EMBL" id="CAK5061193.1"/>
    </source>
</evidence>
<reference evidence="1" key="1">
    <citation type="submission" date="2023-11" db="EMBL/GenBank/DDBJ databases">
        <authorList>
            <person name="Poullet M."/>
        </authorList>
    </citation>
    <scope>NUCLEOTIDE SEQUENCE</scope>
    <source>
        <strain evidence="1">E1834</strain>
    </source>
</reference>
<keyword evidence="2" id="KW-1185">Reference proteome</keyword>
<gene>
    <name evidence="1" type="ORF">MENTE1834_LOCUS16169</name>
</gene>
<sequence>MDSRKCFPVITENHNYLLDWHFPIPESDNFDWNLVNNSLLCIPGVTETGLFLNVIDAAYFATPEGEIKKATK</sequence>
<name>A0ACB0YSS2_MELEN</name>
<organism evidence="1 2">
    <name type="scientific">Meloidogyne enterolobii</name>
    <name type="common">Root-knot nematode worm</name>
    <name type="synonym">Meloidogyne mayaguensis</name>
    <dbReference type="NCBI Taxonomy" id="390850"/>
    <lineage>
        <taxon>Eukaryota</taxon>
        <taxon>Metazoa</taxon>
        <taxon>Ecdysozoa</taxon>
        <taxon>Nematoda</taxon>
        <taxon>Chromadorea</taxon>
        <taxon>Rhabditida</taxon>
        <taxon>Tylenchina</taxon>
        <taxon>Tylenchomorpha</taxon>
        <taxon>Tylenchoidea</taxon>
        <taxon>Meloidogynidae</taxon>
        <taxon>Meloidogyninae</taxon>
        <taxon>Meloidogyne</taxon>
    </lineage>
</organism>
<dbReference type="Proteomes" id="UP001497535">
    <property type="component" value="Unassembled WGS sequence"/>
</dbReference>
<evidence type="ECO:0000313" key="2">
    <source>
        <dbReference type="Proteomes" id="UP001497535"/>
    </source>
</evidence>